<protein>
    <submittedName>
        <fullName evidence="6">DOCKER domain-containing protein</fullName>
    </submittedName>
</protein>
<dbReference type="AlphaFoldDB" id="A0A183UIU7"/>
<reference evidence="6" key="1">
    <citation type="submission" date="2016-06" db="UniProtKB">
        <authorList>
            <consortium name="WormBaseParasite"/>
        </authorList>
    </citation>
    <scope>IDENTIFICATION</scope>
</reference>
<dbReference type="Gene3D" id="1.20.58.740">
    <property type="match status" value="1"/>
</dbReference>
<keyword evidence="5" id="KW-1185">Reference proteome</keyword>
<dbReference type="Gene3D" id="1.25.40.410">
    <property type="match status" value="1"/>
</dbReference>
<dbReference type="PANTHER" id="PTHR23317:SF76">
    <property type="entry name" value="LD20667P"/>
    <property type="match status" value="1"/>
</dbReference>
<evidence type="ECO:0000256" key="1">
    <source>
        <dbReference type="ARBA" id="ARBA00022658"/>
    </source>
</evidence>
<dbReference type="EMBL" id="UYWY01019902">
    <property type="protein sequence ID" value="VDM39738.1"/>
    <property type="molecule type" value="Genomic_DNA"/>
</dbReference>
<dbReference type="InterPro" id="IPR046769">
    <property type="entry name" value="DOCKER_Lobe_A"/>
</dbReference>
<dbReference type="PROSITE" id="PS51651">
    <property type="entry name" value="DOCKER"/>
    <property type="match status" value="1"/>
</dbReference>
<dbReference type="InterPro" id="IPR046773">
    <property type="entry name" value="DOCKER_Lobe_C"/>
</dbReference>
<name>A0A183UIU7_TOXCA</name>
<proteinExistence type="inferred from homology"/>
<reference evidence="4 5" key="2">
    <citation type="submission" date="2018-11" db="EMBL/GenBank/DDBJ databases">
        <authorList>
            <consortium name="Pathogen Informatics"/>
        </authorList>
    </citation>
    <scope>NUCLEOTIDE SEQUENCE [LARGE SCALE GENOMIC DNA]</scope>
</reference>
<keyword evidence="1" id="KW-0344">Guanine-nucleotide releasing factor</keyword>
<dbReference type="InterPro" id="IPR043162">
    <property type="entry name" value="DOCK_C_lobe_C"/>
</dbReference>
<feature type="domain" description="DOCKER" evidence="3">
    <location>
        <begin position="1"/>
        <end position="415"/>
    </location>
</feature>
<organism evidence="5 6">
    <name type="scientific">Toxocara canis</name>
    <name type="common">Canine roundworm</name>
    <dbReference type="NCBI Taxonomy" id="6265"/>
    <lineage>
        <taxon>Eukaryota</taxon>
        <taxon>Metazoa</taxon>
        <taxon>Ecdysozoa</taxon>
        <taxon>Nematoda</taxon>
        <taxon>Chromadorea</taxon>
        <taxon>Rhabditida</taxon>
        <taxon>Spirurina</taxon>
        <taxon>Ascaridomorpha</taxon>
        <taxon>Ascaridoidea</taxon>
        <taxon>Toxocaridae</taxon>
        <taxon>Toxocara</taxon>
    </lineage>
</organism>
<evidence type="ECO:0000256" key="2">
    <source>
        <dbReference type="PROSITE-ProRule" id="PRU00984"/>
    </source>
</evidence>
<dbReference type="GO" id="GO:0005085">
    <property type="term" value="F:guanyl-nucleotide exchange factor activity"/>
    <property type="evidence" value="ECO:0007669"/>
    <property type="project" value="UniProtKB-KW"/>
</dbReference>
<dbReference type="InterPro" id="IPR026791">
    <property type="entry name" value="DOCK"/>
</dbReference>
<dbReference type="WBParaSite" id="TCNE_0000841701-mRNA-1">
    <property type="protein sequence ID" value="TCNE_0000841701-mRNA-1"/>
    <property type="gene ID" value="TCNE_0000841701"/>
</dbReference>
<dbReference type="Pfam" id="PF20422">
    <property type="entry name" value="DHR-2_Lobe_B"/>
    <property type="match status" value="1"/>
</dbReference>
<gene>
    <name evidence="4" type="ORF">TCNE_LOCUS8417</name>
</gene>
<dbReference type="InterPro" id="IPR046770">
    <property type="entry name" value="DOCKER_Lobe_B"/>
</dbReference>
<dbReference type="Pfam" id="PF20421">
    <property type="entry name" value="DHR-2_Lobe_C"/>
    <property type="match status" value="1"/>
</dbReference>
<comment type="similarity">
    <text evidence="2">Belongs to the DOCK family.</text>
</comment>
<dbReference type="InterPro" id="IPR043161">
    <property type="entry name" value="DOCK_C_lobe_A"/>
</dbReference>
<sequence length="444" mass="50816">MKFKTVGARADEEGICESRHFTENGLVHLVEKTAQFMEKAQMYETMLLVYKVITPILEQNRDYRRLAQIHSRLSDALSRIEPTIPLIEDIADAWYSPLPSADKRCFGTYFRVGFYGNRFGDLDGAEFIYKEPAITKLSEVSHRLEAFYTDRFGKGVVEVIKDSNIIRIPVVRNLTNLPYFGFVVFTVSHWTFLIVLVERSGLDSSKAYLQITYVEPYLERWERRRRPTHFERNHKLNRFVYATPFTKDGRPHGDLSDQYKRRTVLTTQYSFPYVKTRLRVINREQTVLTPIEVAIEDVQKKTRELAAATAQDPPDAKMLQMVLQGCIGTTVNQGPVQVANVFLTSVVLDERGKPIDKLQNKLRLCFKDFSKKCADALHKNKQLIQADQQAYQNELQKNYIEFTKRMAPIVGSGAVRKIRSAEAHTLRAAQAAAIAAELGPVTAV</sequence>
<dbReference type="InterPro" id="IPR027357">
    <property type="entry name" value="DOCKER_dom"/>
</dbReference>
<dbReference type="Proteomes" id="UP000050794">
    <property type="component" value="Unassembled WGS sequence"/>
</dbReference>
<accession>A0A183UIU7</accession>
<evidence type="ECO:0000259" key="3">
    <source>
        <dbReference type="PROSITE" id="PS51651"/>
    </source>
</evidence>
<evidence type="ECO:0000313" key="6">
    <source>
        <dbReference type="WBParaSite" id="TCNE_0000841701-mRNA-1"/>
    </source>
</evidence>
<dbReference type="PANTHER" id="PTHR23317">
    <property type="entry name" value="DEDICATOR OF CYTOKINESIS DOCK"/>
    <property type="match status" value="1"/>
</dbReference>
<dbReference type="CDD" id="cd11695">
    <property type="entry name" value="DHR2_DOCK_C"/>
    <property type="match status" value="1"/>
</dbReference>
<dbReference type="FunFam" id="1.20.58.740:FF:000002">
    <property type="entry name" value="Dedicator of cytokinesis protein 7"/>
    <property type="match status" value="1"/>
</dbReference>
<dbReference type="GO" id="GO:0007264">
    <property type="term" value="P:small GTPase-mediated signal transduction"/>
    <property type="evidence" value="ECO:0007669"/>
    <property type="project" value="InterPro"/>
</dbReference>
<evidence type="ECO:0000313" key="5">
    <source>
        <dbReference type="Proteomes" id="UP000050794"/>
    </source>
</evidence>
<dbReference type="Pfam" id="PF06920">
    <property type="entry name" value="DHR-2_Lobe_A"/>
    <property type="match status" value="1"/>
</dbReference>
<evidence type="ECO:0000313" key="4">
    <source>
        <dbReference type="EMBL" id="VDM39738.1"/>
    </source>
</evidence>